<dbReference type="AlphaFoldDB" id="A0A8S1JB04"/>
<gene>
    <name evidence="1" type="ORF">OSTQU699_LOCUS8629</name>
</gene>
<accession>A0A8S1JB04</accession>
<dbReference type="Proteomes" id="UP000708148">
    <property type="component" value="Unassembled WGS sequence"/>
</dbReference>
<evidence type="ECO:0000313" key="1">
    <source>
        <dbReference type="EMBL" id="CAD7703272.1"/>
    </source>
</evidence>
<reference evidence="1" key="1">
    <citation type="submission" date="2020-12" db="EMBL/GenBank/DDBJ databases">
        <authorList>
            <person name="Iha C."/>
        </authorList>
    </citation>
    <scope>NUCLEOTIDE SEQUENCE</scope>
</reference>
<keyword evidence="2" id="KW-1185">Reference proteome</keyword>
<proteinExistence type="predicted"/>
<comment type="caution">
    <text evidence="1">The sequence shown here is derived from an EMBL/GenBank/DDBJ whole genome shotgun (WGS) entry which is preliminary data.</text>
</comment>
<sequence>MAQNSSQELRAAFNYYMKQAFRRKPEDFDRFFPGESPASRAKLVHMWDKFSVAIRGCMEGAFSQYCRDMGTDDHLQLMELISPEKGFTAAGVKEGTSDILLSSASMDAIMGAARVAVLKRNLAEIEQRRNQIMECHQRLSDELEVEVRNGIRAQTNKLKDVQQSTEIVGSHAGYNASMPEAENPGHPGLYWAMD</sequence>
<protein>
    <submittedName>
        <fullName evidence="1">Uncharacterized protein</fullName>
    </submittedName>
</protein>
<organism evidence="1 2">
    <name type="scientific">Ostreobium quekettii</name>
    <dbReference type="NCBI Taxonomy" id="121088"/>
    <lineage>
        <taxon>Eukaryota</taxon>
        <taxon>Viridiplantae</taxon>
        <taxon>Chlorophyta</taxon>
        <taxon>core chlorophytes</taxon>
        <taxon>Ulvophyceae</taxon>
        <taxon>TCBD clade</taxon>
        <taxon>Bryopsidales</taxon>
        <taxon>Ostreobineae</taxon>
        <taxon>Ostreobiaceae</taxon>
        <taxon>Ostreobium</taxon>
    </lineage>
</organism>
<name>A0A8S1JB04_9CHLO</name>
<evidence type="ECO:0000313" key="2">
    <source>
        <dbReference type="Proteomes" id="UP000708148"/>
    </source>
</evidence>
<dbReference type="EMBL" id="CAJHUC010002137">
    <property type="protein sequence ID" value="CAD7703272.1"/>
    <property type="molecule type" value="Genomic_DNA"/>
</dbReference>